<dbReference type="Proteomes" id="UP000050786">
    <property type="component" value="Unassembled WGS sequence"/>
</dbReference>
<keyword evidence="2" id="KW-1185">Reference proteome</keyword>
<gene>
    <name evidence="1" type="ORF">RUM4293_03674</name>
</gene>
<dbReference type="AlphaFoldDB" id="A0A0P1E983"/>
<evidence type="ECO:0000313" key="1">
    <source>
        <dbReference type="EMBL" id="CUH44768.1"/>
    </source>
</evidence>
<proteinExistence type="predicted"/>
<accession>A0A0P1E983</accession>
<name>A0A0P1E983_9RHOB</name>
<reference evidence="2" key="1">
    <citation type="submission" date="2015-09" db="EMBL/GenBank/DDBJ databases">
        <authorList>
            <person name="Rodrigo-Torres L."/>
            <person name="Arahal D.R."/>
        </authorList>
    </citation>
    <scope>NUCLEOTIDE SEQUENCE [LARGE SCALE GENOMIC DNA]</scope>
    <source>
        <strain evidence="2">CECT 4293</strain>
    </source>
</reference>
<sequence length="42" mass="4891">MTTEITDELKNGILWVTFNGVVRRIRTGLSLPRKLRTYPEQS</sequence>
<organism evidence="1 2">
    <name type="scientific">Ruegeria atlantica</name>
    <dbReference type="NCBI Taxonomy" id="81569"/>
    <lineage>
        <taxon>Bacteria</taxon>
        <taxon>Pseudomonadati</taxon>
        <taxon>Pseudomonadota</taxon>
        <taxon>Alphaproteobacteria</taxon>
        <taxon>Rhodobacterales</taxon>
        <taxon>Roseobacteraceae</taxon>
        <taxon>Ruegeria</taxon>
    </lineage>
</organism>
<protein>
    <submittedName>
        <fullName evidence="1">Uncharacterized protein</fullName>
    </submittedName>
</protein>
<evidence type="ECO:0000313" key="2">
    <source>
        <dbReference type="Proteomes" id="UP000050786"/>
    </source>
</evidence>
<dbReference type="EMBL" id="CYPS01000057">
    <property type="protein sequence ID" value="CUH44768.1"/>
    <property type="molecule type" value="Genomic_DNA"/>
</dbReference>